<dbReference type="InterPro" id="IPR039561">
    <property type="entry name" value="Peptidase_M15C"/>
</dbReference>
<dbReference type="SUPFAM" id="SSF55166">
    <property type="entry name" value="Hedgehog/DD-peptidase"/>
    <property type="match status" value="1"/>
</dbReference>
<dbReference type="Gene3D" id="3.30.1380.10">
    <property type="match status" value="1"/>
</dbReference>
<proteinExistence type="predicted"/>
<reference evidence="4" key="1">
    <citation type="submission" date="2022-11" db="UniProtKB">
        <authorList>
            <consortium name="WormBaseParasite"/>
        </authorList>
    </citation>
    <scope>IDENTIFICATION</scope>
</reference>
<feature type="domain" description="Peptidase M15C" evidence="2">
    <location>
        <begin position="126"/>
        <end position="188"/>
    </location>
</feature>
<dbReference type="WBParaSite" id="PSAMB.scaffold347size55433.g5093.t1">
    <property type="protein sequence ID" value="PSAMB.scaffold347size55433.g5093.t1"/>
    <property type="gene ID" value="PSAMB.scaffold347size55433.g5093"/>
</dbReference>
<name>A0A914W9G4_9BILA</name>
<evidence type="ECO:0000313" key="4">
    <source>
        <dbReference type="WBParaSite" id="PSAMB.scaffold347size55433.g5093.t1"/>
    </source>
</evidence>
<protein>
    <submittedName>
        <fullName evidence="4">Peptidase M15C domain-containing protein</fullName>
    </submittedName>
</protein>
<dbReference type="AlphaFoldDB" id="A0A914W9G4"/>
<accession>A0A914W9G4</accession>
<keyword evidence="1" id="KW-0732">Signal</keyword>
<dbReference type="PANTHER" id="PTHR31698:SF7">
    <property type="entry name" value="PEPTIDASE M15C DOMAIN-CONTAINING PROTEIN"/>
    <property type="match status" value="1"/>
</dbReference>
<evidence type="ECO:0000259" key="2">
    <source>
        <dbReference type="Pfam" id="PF13539"/>
    </source>
</evidence>
<dbReference type="Pfam" id="PF13539">
    <property type="entry name" value="Peptidase_M15_4"/>
    <property type="match status" value="1"/>
</dbReference>
<dbReference type="Proteomes" id="UP000887566">
    <property type="component" value="Unplaced"/>
</dbReference>
<organism evidence="3 4">
    <name type="scientific">Plectus sambesii</name>
    <dbReference type="NCBI Taxonomy" id="2011161"/>
    <lineage>
        <taxon>Eukaryota</taxon>
        <taxon>Metazoa</taxon>
        <taxon>Ecdysozoa</taxon>
        <taxon>Nematoda</taxon>
        <taxon>Chromadorea</taxon>
        <taxon>Plectida</taxon>
        <taxon>Plectina</taxon>
        <taxon>Plectoidea</taxon>
        <taxon>Plectidae</taxon>
        <taxon>Plectus</taxon>
    </lineage>
</organism>
<evidence type="ECO:0000256" key="1">
    <source>
        <dbReference type="SAM" id="SignalP"/>
    </source>
</evidence>
<dbReference type="PANTHER" id="PTHR31698">
    <property type="entry name" value="LYSOZYME G FAMILY MEMBER"/>
    <property type="match status" value="1"/>
</dbReference>
<dbReference type="GO" id="GO:0008233">
    <property type="term" value="F:peptidase activity"/>
    <property type="evidence" value="ECO:0007669"/>
    <property type="project" value="InterPro"/>
</dbReference>
<keyword evidence="3" id="KW-1185">Reference proteome</keyword>
<feature type="chain" id="PRO_5037103936" evidence="1">
    <location>
        <begin position="19"/>
        <end position="210"/>
    </location>
</feature>
<dbReference type="InterPro" id="IPR009045">
    <property type="entry name" value="Zn_M74/Hedgehog-like"/>
</dbReference>
<evidence type="ECO:0000313" key="3">
    <source>
        <dbReference type="Proteomes" id="UP000887566"/>
    </source>
</evidence>
<feature type="signal peptide" evidence="1">
    <location>
        <begin position="1"/>
        <end position="18"/>
    </location>
</feature>
<sequence>MFLYAFVAIIAVTGAVYQEQKCASAGGTCSIGCTGGTTKSGLCPTQAANVLCCVKSAAPSTSTGSCALVTIAPSEFTGSALRVHNSFVPAINRINSYAKAAGVKIHITSSYRKDANVAGAIVVPATKSNHMVGHAIDMNVVYSAGTCNSACLGGKHPAQVATFISKVRADGELRWGGDFSTPDVVHIDDGFNLKNAKQWDEQYLDTQKNC</sequence>